<keyword evidence="2" id="KW-0285">Flavoprotein</keyword>
<sequence>MATSDTTVAAAAATPAATATNSLKPKVLIVGAGIAGLTMAILLHKADIPFEIFERTSTIKALGSALTLGVNIIPLFKQMGIYDDFVAEGKPFREILAFNEQQELIISMDMKPLVEMGGDEGYVISRPDLQGLLMRHVPAERVHMGQRVESIQQDEHGVKIIFADGTSHQGDILVGADGAHSVVRKDLYQQLKEDKKLPASDEEPMPFNYTCLVGQTRPLDPEEYPQVTDPLSQFNSILGENYYTWATFTTKNNTICWMVAYYIPNQSNGTKNNNDSNNHCESDWGPDAAQAMCNKVRDFVMPSVTKTSKTMGDLIDQTPKELVSKVVLEEKVFDTWHAGRTVLIGDACHKFTPAGGQGAINAIQDTVALANWIHALPSMSLQDIDHAFQEYKAERYPNSVAAYNNGQMLEKCTEKSFLGAVARVVMKHMPRWLLMMELRIMAKHRPQVAFLPLIEDQGTVKPAYQASLHKTRRA</sequence>
<protein>
    <recommendedName>
        <fullName evidence="6">FAD-binding domain-containing protein</fullName>
    </recommendedName>
</protein>
<dbReference type="PANTHER" id="PTHR47356">
    <property type="entry name" value="FAD-DEPENDENT MONOOXYGENASE ASQG-RELATED"/>
    <property type="match status" value="1"/>
</dbReference>
<evidence type="ECO:0000313" key="8">
    <source>
        <dbReference type="Proteomes" id="UP000726737"/>
    </source>
</evidence>
<gene>
    <name evidence="7" type="ORF">BG011_005688</name>
</gene>
<dbReference type="PANTHER" id="PTHR47356:SF2">
    <property type="entry name" value="FAD-BINDING DOMAIN-CONTAINING PROTEIN-RELATED"/>
    <property type="match status" value="1"/>
</dbReference>
<dbReference type="Proteomes" id="UP000726737">
    <property type="component" value="Unassembled WGS sequence"/>
</dbReference>
<dbReference type="GO" id="GO:0004497">
    <property type="term" value="F:monooxygenase activity"/>
    <property type="evidence" value="ECO:0007669"/>
    <property type="project" value="InterPro"/>
</dbReference>
<evidence type="ECO:0000259" key="6">
    <source>
        <dbReference type="Pfam" id="PF01494"/>
    </source>
</evidence>
<evidence type="ECO:0000256" key="3">
    <source>
        <dbReference type="ARBA" id="ARBA00022827"/>
    </source>
</evidence>
<dbReference type="OrthoDB" id="655030at2759"/>
<comment type="caution">
    <text evidence="7">The sequence shown here is derived from an EMBL/GenBank/DDBJ whole genome shotgun (WGS) entry which is preliminary data.</text>
</comment>
<evidence type="ECO:0000313" key="7">
    <source>
        <dbReference type="EMBL" id="KAG0267403.1"/>
    </source>
</evidence>
<name>A0A9P6QGJ7_9FUNG</name>
<dbReference type="GO" id="GO:0071949">
    <property type="term" value="F:FAD binding"/>
    <property type="evidence" value="ECO:0007669"/>
    <property type="project" value="InterPro"/>
</dbReference>
<keyword evidence="5" id="KW-0812">Transmembrane</keyword>
<comment type="similarity">
    <text evidence="1">Belongs to the paxM FAD-dependent monooxygenase family.</text>
</comment>
<accession>A0A9P6QGJ7</accession>
<dbReference type="EMBL" id="JAAAJA010000004">
    <property type="protein sequence ID" value="KAG0267403.1"/>
    <property type="molecule type" value="Genomic_DNA"/>
</dbReference>
<keyword evidence="5" id="KW-0472">Membrane</keyword>
<dbReference type="AlphaFoldDB" id="A0A9P6QGJ7"/>
<keyword evidence="8" id="KW-1185">Reference proteome</keyword>
<dbReference type="InterPro" id="IPR036188">
    <property type="entry name" value="FAD/NAD-bd_sf"/>
</dbReference>
<dbReference type="InterPro" id="IPR002938">
    <property type="entry name" value="FAD-bd"/>
</dbReference>
<proteinExistence type="inferred from homology"/>
<dbReference type="PRINTS" id="PR00420">
    <property type="entry name" value="RNGMNOXGNASE"/>
</dbReference>
<keyword evidence="5" id="KW-1133">Transmembrane helix</keyword>
<evidence type="ECO:0000256" key="5">
    <source>
        <dbReference type="SAM" id="Phobius"/>
    </source>
</evidence>
<dbReference type="InterPro" id="IPR050562">
    <property type="entry name" value="FAD_mOase_fung"/>
</dbReference>
<evidence type="ECO:0000256" key="2">
    <source>
        <dbReference type="ARBA" id="ARBA00022630"/>
    </source>
</evidence>
<dbReference type="Gene3D" id="3.50.50.60">
    <property type="entry name" value="FAD/NAD(P)-binding domain"/>
    <property type="match status" value="1"/>
</dbReference>
<feature type="domain" description="FAD-binding" evidence="6">
    <location>
        <begin position="319"/>
        <end position="374"/>
    </location>
</feature>
<reference evidence="7" key="1">
    <citation type="journal article" date="2020" name="Fungal Divers.">
        <title>Resolving the Mortierellaceae phylogeny through synthesis of multi-gene phylogenetics and phylogenomics.</title>
        <authorList>
            <person name="Vandepol N."/>
            <person name="Liber J."/>
            <person name="Desiro A."/>
            <person name="Na H."/>
            <person name="Kennedy M."/>
            <person name="Barry K."/>
            <person name="Grigoriev I.V."/>
            <person name="Miller A.N."/>
            <person name="O'Donnell K."/>
            <person name="Stajich J.E."/>
            <person name="Bonito G."/>
        </authorList>
    </citation>
    <scope>NUCLEOTIDE SEQUENCE</scope>
    <source>
        <strain evidence="7">KOD948</strain>
    </source>
</reference>
<feature type="domain" description="FAD-binding" evidence="6">
    <location>
        <begin position="26"/>
        <end position="197"/>
    </location>
</feature>
<evidence type="ECO:0000256" key="1">
    <source>
        <dbReference type="ARBA" id="ARBA00007992"/>
    </source>
</evidence>
<feature type="transmembrane region" description="Helical" evidence="5">
    <location>
        <begin position="28"/>
        <end position="46"/>
    </location>
</feature>
<keyword evidence="4" id="KW-0560">Oxidoreductase</keyword>
<organism evidence="7 8">
    <name type="scientific">Mortierella polycephala</name>
    <dbReference type="NCBI Taxonomy" id="41804"/>
    <lineage>
        <taxon>Eukaryota</taxon>
        <taxon>Fungi</taxon>
        <taxon>Fungi incertae sedis</taxon>
        <taxon>Mucoromycota</taxon>
        <taxon>Mortierellomycotina</taxon>
        <taxon>Mortierellomycetes</taxon>
        <taxon>Mortierellales</taxon>
        <taxon>Mortierellaceae</taxon>
        <taxon>Mortierella</taxon>
    </lineage>
</organism>
<keyword evidence="3" id="KW-0274">FAD</keyword>
<dbReference type="Pfam" id="PF01494">
    <property type="entry name" value="FAD_binding_3"/>
    <property type="match status" value="2"/>
</dbReference>
<evidence type="ECO:0000256" key="4">
    <source>
        <dbReference type="ARBA" id="ARBA00023002"/>
    </source>
</evidence>
<dbReference type="SUPFAM" id="SSF51905">
    <property type="entry name" value="FAD/NAD(P)-binding domain"/>
    <property type="match status" value="1"/>
</dbReference>